<organism evidence="1 2">
    <name type="scientific">Kitasatospora griseola</name>
    <name type="common">Streptomyces griseolosporeus</name>
    <dbReference type="NCBI Taxonomy" id="2064"/>
    <lineage>
        <taxon>Bacteria</taxon>
        <taxon>Bacillati</taxon>
        <taxon>Actinomycetota</taxon>
        <taxon>Actinomycetes</taxon>
        <taxon>Kitasatosporales</taxon>
        <taxon>Streptomycetaceae</taxon>
        <taxon>Kitasatospora</taxon>
    </lineage>
</organism>
<dbReference type="InterPro" id="IPR018727">
    <property type="entry name" value="DUF2267"/>
</dbReference>
<dbReference type="STRING" id="2064.TR51_10325"/>
<gene>
    <name evidence="1" type="ORF">TR51_10325</name>
</gene>
<protein>
    <recommendedName>
        <fullName evidence="3">DUF2267 domain-containing protein</fullName>
    </recommendedName>
</protein>
<dbReference type="Gene3D" id="1.10.490.110">
    <property type="entry name" value="Uncharacterized conserved protein DUF2267"/>
    <property type="match status" value="1"/>
</dbReference>
<evidence type="ECO:0008006" key="3">
    <source>
        <dbReference type="Google" id="ProtNLM"/>
    </source>
</evidence>
<sequence length="143" mass="16144">MTGTGLPNFDHAVQTANAWLVDVAKATGDPEDRHRAYRLLRAWLHTLRDRLPIDVAVHFGAQLPTLIRGVYYEGWDPHPTPVKFDRQEYLNRFRHETALAEEDAEDAARAVTGALLLHMPPEQLEHVFNALPHGLRSLITPAV</sequence>
<dbReference type="OrthoDB" id="20942at2"/>
<proteinExistence type="predicted"/>
<evidence type="ECO:0000313" key="2">
    <source>
        <dbReference type="Proteomes" id="UP000032066"/>
    </source>
</evidence>
<dbReference type="EMBL" id="JXZB01000002">
    <property type="protein sequence ID" value="KIQ64624.1"/>
    <property type="molecule type" value="Genomic_DNA"/>
</dbReference>
<evidence type="ECO:0000313" key="1">
    <source>
        <dbReference type="EMBL" id="KIQ64624.1"/>
    </source>
</evidence>
<accession>A0A0D0PQ27</accession>
<dbReference type="AlphaFoldDB" id="A0A0D0PQ27"/>
<dbReference type="RefSeq" id="WP_043910302.1">
    <property type="nucleotide sequence ID" value="NZ_JXZB01000002.1"/>
</dbReference>
<dbReference type="Proteomes" id="UP000032066">
    <property type="component" value="Unassembled WGS sequence"/>
</dbReference>
<keyword evidence="2" id="KW-1185">Reference proteome</keyword>
<dbReference type="InterPro" id="IPR038282">
    <property type="entry name" value="DUF2267_sf"/>
</dbReference>
<dbReference type="PATRIC" id="fig|2064.6.peg.2196"/>
<name>A0A0D0PQ27_KITGR</name>
<reference evidence="1 2" key="1">
    <citation type="submission" date="2015-02" db="EMBL/GenBank/DDBJ databases">
        <title>Draft genome sequence of Kitasatospora griseola MF730-N6, a bafilomycin, terpentecin and satosporin producer.</title>
        <authorList>
            <person name="Arens J.C."/>
            <person name="Haltli B."/>
            <person name="Kerr R.G."/>
        </authorList>
    </citation>
    <scope>NUCLEOTIDE SEQUENCE [LARGE SCALE GENOMIC DNA]</scope>
    <source>
        <strain evidence="1 2">MF730-N6</strain>
    </source>
</reference>
<comment type="caution">
    <text evidence="1">The sequence shown here is derived from an EMBL/GenBank/DDBJ whole genome shotgun (WGS) entry which is preliminary data.</text>
</comment>
<dbReference type="Pfam" id="PF10025">
    <property type="entry name" value="DUF2267"/>
    <property type="match status" value="1"/>
</dbReference>